<reference evidence="4" key="1">
    <citation type="submission" date="2025-08" db="UniProtKB">
        <authorList>
            <consortium name="RefSeq"/>
        </authorList>
    </citation>
    <scope>IDENTIFICATION</scope>
</reference>
<keyword evidence="1" id="KW-1133">Transmembrane helix</keyword>
<feature type="domain" description="Acyltransferase 3" evidence="2">
    <location>
        <begin position="88"/>
        <end position="476"/>
    </location>
</feature>
<proteinExistence type="predicted"/>
<evidence type="ECO:0000313" key="4">
    <source>
        <dbReference type="RefSeq" id="XP_014670481.1"/>
    </source>
</evidence>
<dbReference type="RefSeq" id="XP_014670481.1">
    <property type="nucleotide sequence ID" value="XM_014814995.1"/>
</dbReference>
<keyword evidence="3" id="KW-1185">Reference proteome</keyword>
<dbReference type="Pfam" id="PF01757">
    <property type="entry name" value="Acyl_transf_3"/>
    <property type="match status" value="1"/>
</dbReference>
<protein>
    <submittedName>
        <fullName evidence="4">Nose resistant to fluoxetine protein 6-like</fullName>
    </submittedName>
</protein>
<feature type="transmembrane region" description="Helical" evidence="1">
    <location>
        <begin position="180"/>
        <end position="199"/>
    </location>
</feature>
<feature type="transmembrane region" description="Helical" evidence="1">
    <location>
        <begin position="268"/>
        <end position="292"/>
    </location>
</feature>
<dbReference type="GeneID" id="106811405"/>
<dbReference type="InterPro" id="IPR002656">
    <property type="entry name" value="Acyl_transf_3_dom"/>
</dbReference>
<dbReference type="PANTHER" id="PTHR11161:SF0">
    <property type="entry name" value="O-ACYLTRANSFERASE LIKE PROTEIN"/>
    <property type="match status" value="1"/>
</dbReference>
<evidence type="ECO:0000259" key="2">
    <source>
        <dbReference type="Pfam" id="PF01757"/>
    </source>
</evidence>
<feature type="transmembrane region" description="Helical" evidence="1">
    <location>
        <begin position="457"/>
        <end position="479"/>
    </location>
</feature>
<dbReference type="PANTHER" id="PTHR11161">
    <property type="entry name" value="O-ACYLTRANSFERASE"/>
    <property type="match status" value="1"/>
</dbReference>
<name>A0ABM1EE60_PRICU</name>
<feature type="transmembrane region" description="Helical" evidence="1">
    <location>
        <begin position="130"/>
        <end position="152"/>
    </location>
</feature>
<keyword evidence="1" id="KW-0472">Membrane</keyword>
<feature type="transmembrane region" description="Helical" evidence="1">
    <location>
        <begin position="91"/>
        <end position="110"/>
    </location>
</feature>
<evidence type="ECO:0000256" key="1">
    <source>
        <dbReference type="SAM" id="Phobius"/>
    </source>
</evidence>
<feature type="transmembrane region" description="Helical" evidence="1">
    <location>
        <begin position="346"/>
        <end position="367"/>
    </location>
</feature>
<sequence length="540" mass="61400">MNANVGGGNINYGFEMSEFNDKESNMSPCGSPQVMNEPTRDGAEMSNAQLTTNQAQMNLYSPLVDAFSLLSAGKHLLNTDQSEDDFSSLHGIRVLSMFWIILLHTHLYMITAMDNYFEAFKRSTSFLYQILTNGDVAVDTFFLMSGILVTYWTIKRLQTRGNCGDWWFWTRFYLHRWWRLAPLYGFVILIACTLLIRMAKGPLYALPQMTLDMCKRNWWTNLLFINNFYPTEGQEKCLSWSWYLAVDVQCYIVSPLFILLLHTRKRLGIALVLAAIAGSIVLTGLLSAHYGLPVTAFGRPSKNTTDAAVDYIYEKPWTRCPPFLLGMLLGYTFTCMKTRKLKINMAVVVANWFISAALMLAVLFGLYDHYQNPGAQHNEAVKAIYNACHRCAWSIGVAWIAFACETGNGGAVELFLKWRAWKPLSRVSYVVYILHPALLLVYYSTRPVTMHYDDWPMLYNYAGILVFSYLVCTLLYLAVELPLYRIVKTVPFTMNILTARGPARPRTIAPSTLILCPCHNEVIIKCAQIKNNAALRVLSL</sequence>
<feature type="transmembrane region" description="Helical" evidence="1">
    <location>
        <begin position="240"/>
        <end position="261"/>
    </location>
</feature>
<dbReference type="InterPro" id="IPR052728">
    <property type="entry name" value="O2_lipid_transport_reg"/>
</dbReference>
<feature type="transmembrane region" description="Helical" evidence="1">
    <location>
        <begin position="427"/>
        <end position="445"/>
    </location>
</feature>
<dbReference type="Proteomes" id="UP000695022">
    <property type="component" value="Unplaced"/>
</dbReference>
<evidence type="ECO:0000313" key="3">
    <source>
        <dbReference type="Proteomes" id="UP000695022"/>
    </source>
</evidence>
<organism evidence="3 4">
    <name type="scientific">Priapulus caudatus</name>
    <name type="common">Priapulid worm</name>
    <dbReference type="NCBI Taxonomy" id="37621"/>
    <lineage>
        <taxon>Eukaryota</taxon>
        <taxon>Metazoa</taxon>
        <taxon>Ecdysozoa</taxon>
        <taxon>Scalidophora</taxon>
        <taxon>Priapulida</taxon>
        <taxon>Priapulimorpha</taxon>
        <taxon>Priapulimorphida</taxon>
        <taxon>Priapulidae</taxon>
        <taxon>Priapulus</taxon>
    </lineage>
</organism>
<gene>
    <name evidence="4" type="primary">LOC106811405</name>
</gene>
<accession>A0ABM1EE60</accession>
<keyword evidence="1" id="KW-0812">Transmembrane</keyword>